<organism evidence="1 2">
    <name type="scientific">Aliarcobacter thereius</name>
    <dbReference type="NCBI Taxonomy" id="544718"/>
    <lineage>
        <taxon>Bacteria</taxon>
        <taxon>Pseudomonadati</taxon>
        <taxon>Campylobacterota</taxon>
        <taxon>Epsilonproteobacteria</taxon>
        <taxon>Campylobacterales</taxon>
        <taxon>Arcobacteraceae</taxon>
        <taxon>Aliarcobacter</taxon>
    </lineage>
</organism>
<dbReference type="AlphaFoldDB" id="A0A1C0B6A3"/>
<comment type="caution">
    <text evidence="1">The sequence shown here is derived from an EMBL/GenBank/DDBJ whole genome shotgun (WGS) entry which is preliminary data.</text>
</comment>
<dbReference type="Proteomes" id="UP000093281">
    <property type="component" value="Unassembled WGS sequence"/>
</dbReference>
<dbReference type="InterPro" id="IPR009061">
    <property type="entry name" value="DNA-bd_dom_put_sf"/>
</dbReference>
<dbReference type="Gene3D" id="1.10.10.10">
    <property type="entry name" value="Winged helix-like DNA-binding domain superfamily/Winged helix DNA-binding domain"/>
    <property type="match status" value="1"/>
</dbReference>
<evidence type="ECO:0008006" key="3">
    <source>
        <dbReference type="Google" id="ProtNLM"/>
    </source>
</evidence>
<dbReference type="EMBL" id="LCUJ01000004">
    <property type="protein sequence ID" value="OCL98835.1"/>
    <property type="molecule type" value="Genomic_DNA"/>
</dbReference>
<dbReference type="SUPFAM" id="SSF46955">
    <property type="entry name" value="Putative DNA-binding domain"/>
    <property type="match status" value="1"/>
</dbReference>
<gene>
    <name evidence="1" type="ORF">AAX29_01345</name>
</gene>
<name>A0A1C0B6A3_9BACT</name>
<evidence type="ECO:0000313" key="2">
    <source>
        <dbReference type="Proteomes" id="UP000093281"/>
    </source>
</evidence>
<dbReference type="OrthoDB" id="5349217at2"/>
<dbReference type="InterPro" id="IPR036388">
    <property type="entry name" value="WH-like_DNA-bd_sf"/>
</dbReference>
<evidence type="ECO:0000313" key="1">
    <source>
        <dbReference type="EMBL" id="OCL98835.1"/>
    </source>
</evidence>
<reference evidence="2" key="1">
    <citation type="submission" date="2015-05" db="EMBL/GenBank/DDBJ databases">
        <authorList>
            <person name="Rovetto F."/>
            <person name="Cocolin L."/>
            <person name="Illeghems K."/>
            <person name="Van Nieuwerburgh F."/>
            <person name="Houf K."/>
        </authorList>
    </citation>
    <scope>NUCLEOTIDE SEQUENCE [LARGE SCALE GENOMIC DNA]</scope>
    <source>
        <strain evidence="2">DU22</strain>
    </source>
</reference>
<sequence>MSIQDDIETYLNQINQMGYEKILNLNSKQTAQIIGVSASTIEGWRKQGIGVDFIEAGGRILYPKLKIAEFQANRKIKTA</sequence>
<accession>A0A1C0B6A3</accession>
<proteinExistence type="predicted"/>
<protein>
    <recommendedName>
        <fullName evidence="3">Helix-turn-helix domain-containing protein</fullName>
    </recommendedName>
</protein>
<dbReference type="RefSeq" id="WP_066186503.1">
    <property type="nucleotide sequence ID" value="NZ_LCUJ01000004.1"/>
</dbReference>